<gene>
    <name evidence="1" type="ORF">EHJ13_12060</name>
</gene>
<reference evidence="1" key="1">
    <citation type="submission" date="2018-11" db="EMBL/GenBank/DDBJ databases">
        <title>Genomics analysis of Putative Virulence Factors on Adhesion and Cytotoxicity for Cronobacter spp.</title>
        <authorList>
            <person name="Cui J."/>
        </authorList>
    </citation>
    <scope>NUCLEOTIDE SEQUENCE</scope>
    <source>
        <strain evidence="1">SD69</strain>
    </source>
</reference>
<accession>A0A9Q4XN53</accession>
<dbReference type="AlphaFoldDB" id="A0A9Q4XN53"/>
<organism evidence="1 2">
    <name type="scientific">Cronobacter dublinensis</name>
    <dbReference type="NCBI Taxonomy" id="413497"/>
    <lineage>
        <taxon>Bacteria</taxon>
        <taxon>Pseudomonadati</taxon>
        <taxon>Pseudomonadota</taxon>
        <taxon>Gammaproteobacteria</taxon>
        <taxon>Enterobacterales</taxon>
        <taxon>Enterobacteriaceae</taxon>
        <taxon>Cronobacter</taxon>
    </lineage>
</organism>
<sequence length="116" mass="12677">MPISYPRMRATAKKLLTGNGTTWKITRPGGVEVIAGVEHARPETRFDAVGVRSDYKPAEVDGTLIIGGDVRIVFTADQELLVGDLVDIDGTQYRIVNPNPVKPADLVLCYRAQLRA</sequence>
<proteinExistence type="predicted"/>
<evidence type="ECO:0008006" key="3">
    <source>
        <dbReference type="Google" id="ProtNLM"/>
    </source>
</evidence>
<comment type="caution">
    <text evidence="1">The sequence shown here is derived from an EMBL/GenBank/DDBJ whole genome shotgun (WGS) entry which is preliminary data.</text>
</comment>
<protein>
    <recommendedName>
        <fullName evidence="3">Phage protein</fullName>
    </recommendedName>
</protein>
<evidence type="ECO:0000313" key="2">
    <source>
        <dbReference type="Proteomes" id="UP000778262"/>
    </source>
</evidence>
<dbReference type="EMBL" id="RPBY01000004">
    <property type="protein sequence ID" value="NCH88164.1"/>
    <property type="molecule type" value="Genomic_DNA"/>
</dbReference>
<name>A0A9Q4XN53_9ENTR</name>
<dbReference type="Proteomes" id="UP000778262">
    <property type="component" value="Unassembled WGS sequence"/>
</dbReference>
<evidence type="ECO:0000313" key="1">
    <source>
        <dbReference type="EMBL" id="NCH88164.1"/>
    </source>
</evidence>
<dbReference type="RefSeq" id="WP_105720600.1">
    <property type="nucleotide sequence ID" value="NZ_NRNQ01000013.1"/>
</dbReference>